<comment type="caution">
    <text evidence="1">The sequence shown here is derived from an EMBL/GenBank/DDBJ whole genome shotgun (WGS) entry which is preliminary data.</text>
</comment>
<name>A0ABU9C0P1_9BURK</name>
<reference evidence="1 2" key="1">
    <citation type="submission" date="2024-04" db="EMBL/GenBank/DDBJ databases">
        <title>Novel species of the genus Ideonella isolated from streams.</title>
        <authorList>
            <person name="Lu H."/>
        </authorList>
    </citation>
    <scope>NUCLEOTIDE SEQUENCE [LARGE SCALE GENOMIC DNA]</scope>
    <source>
        <strain evidence="1 2">DXS29W</strain>
    </source>
</reference>
<keyword evidence="2" id="KW-1185">Reference proteome</keyword>
<evidence type="ECO:0000313" key="1">
    <source>
        <dbReference type="EMBL" id="MEK8034934.1"/>
    </source>
</evidence>
<sequence>MAEVRVQVPDEIMAELKSTLGLRTNTDIVEEALTMLNWAAEEKKNGRQIFSAKPDGKDVTRLAMRSLMNNVRSTV</sequence>
<dbReference type="Proteomes" id="UP001371218">
    <property type="component" value="Unassembled WGS sequence"/>
</dbReference>
<organism evidence="1 2">
    <name type="scientific">Ideonella lacteola</name>
    <dbReference type="NCBI Taxonomy" id="2984193"/>
    <lineage>
        <taxon>Bacteria</taxon>
        <taxon>Pseudomonadati</taxon>
        <taxon>Pseudomonadota</taxon>
        <taxon>Betaproteobacteria</taxon>
        <taxon>Burkholderiales</taxon>
        <taxon>Sphaerotilaceae</taxon>
        <taxon>Ideonella</taxon>
    </lineage>
</organism>
<dbReference type="EMBL" id="JBBUTG010000042">
    <property type="protein sequence ID" value="MEK8034934.1"/>
    <property type="molecule type" value="Genomic_DNA"/>
</dbReference>
<dbReference type="RefSeq" id="WP_341429368.1">
    <property type="nucleotide sequence ID" value="NZ_JBBUTG010000042.1"/>
</dbReference>
<accession>A0ABU9C0P1</accession>
<evidence type="ECO:0000313" key="2">
    <source>
        <dbReference type="Proteomes" id="UP001371218"/>
    </source>
</evidence>
<proteinExistence type="predicted"/>
<gene>
    <name evidence="1" type="ORF">AACH06_29310</name>
</gene>
<protein>
    <submittedName>
        <fullName evidence="1">Uncharacterized protein</fullName>
    </submittedName>
</protein>